<dbReference type="SUPFAM" id="SSF54631">
    <property type="entry name" value="CBS-domain pair"/>
    <property type="match status" value="2"/>
</dbReference>
<dbReference type="HOGENOM" id="CLU_076812_2_1_2"/>
<gene>
    <name evidence="4" type="ordered locus">Metbo_0297</name>
</gene>
<evidence type="ECO:0000313" key="4">
    <source>
        <dbReference type="EMBL" id="ADZ08549.1"/>
    </source>
</evidence>
<sequence>MEISELMNPEVFVIQENQHVSQARNLMISHGISRVVVVDGNGAPVGMVTEKDLTKKLKGKGPRWKTRPLDKISIKRVMSSNPITASPDDNVQKVIELLIKNHIGSVPIVDEDGLAGIITKTDLMKIYTDKLRGKWKVSDLMTGDVITVNENHSIAHVISLMEDNRIGKMIVIRDNEPVGIITHEHISFAYIEDPETGVNVEKIYFIRNSEDGQSKKNFRVVSMMTAGDIMQNHMIKISLDEDAATAADMMIENDINGLAVVNGDVLVGVITKTDLIKGIQ</sequence>
<evidence type="ECO:0000256" key="1">
    <source>
        <dbReference type="ARBA" id="ARBA00023122"/>
    </source>
</evidence>
<evidence type="ECO:0000259" key="3">
    <source>
        <dbReference type="PROSITE" id="PS51371"/>
    </source>
</evidence>
<dbReference type="Proteomes" id="UP000007490">
    <property type="component" value="Chromosome"/>
</dbReference>
<feature type="domain" description="CBS" evidence="3">
    <location>
        <begin position="78"/>
        <end position="137"/>
    </location>
</feature>
<dbReference type="AlphaFoldDB" id="F0T8D7"/>
<dbReference type="PROSITE" id="PS51371">
    <property type="entry name" value="CBS"/>
    <property type="match status" value="4"/>
</dbReference>
<keyword evidence="1 2" id="KW-0129">CBS domain</keyword>
<organism evidence="4 5">
    <name type="scientific">Methanobacterium lacus (strain AL-21)</name>
    <dbReference type="NCBI Taxonomy" id="877455"/>
    <lineage>
        <taxon>Archaea</taxon>
        <taxon>Methanobacteriati</taxon>
        <taxon>Methanobacteriota</taxon>
        <taxon>Methanomada group</taxon>
        <taxon>Methanobacteria</taxon>
        <taxon>Methanobacteriales</taxon>
        <taxon>Methanobacteriaceae</taxon>
        <taxon>Methanobacterium</taxon>
    </lineage>
</organism>
<dbReference type="OrthoDB" id="8919at2157"/>
<dbReference type="Gene3D" id="3.10.580.10">
    <property type="entry name" value="CBS-domain"/>
    <property type="match status" value="2"/>
</dbReference>
<dbReference type="Pfam" id="PF00571">
    <property type="entry name" value="CBS"/>
    <property type="match status" value="4"/>
</dbReference>
<dbReference type="PANTHER" id="PTHR43080">
    <property type="entry name" value="CBS DOMAIN-CONTAINING PROTEIN CBSX3, MITOCHONDRIAL"/>
    <property type="match status" value="1"/>
</dbReference>
<feature type="domain" description="CBS" evidence="3">
    <location>
        <begin position="141"/>
        <end position="196"/>
    </location>
</feature>
<dbReference type="STRING" id="877455.Metbo_0297"/>
<dbReference type="InterPro" id="IPR051257">
    <property type="entry name" value="Diverse_CBS-Domain"/>
</dbReference>
<dbReference type="eggNOG" id="arCOG00600">
    <property type="taxonomic scope" value="Archaea"/>
</dbReference>
<reference evidence="4 5" key="2">
    <citation type="journal article" date="2014" name="Int. J. Syst. Evol. Microbiol.">
        <title>Methanobacterium paludis sp. nov. and a novel strain of Methanobacterium lacus isolated from northern peatlands.</title>
        <authorList>
            <person name="Cadillo-Quiroz H."/>
            <person name="Brauer S.L."/>
            <person name="Goodson N."/>
            <person name="Yavitt J.B."/>
            <person name="Zinder S.H."/>
        </authorList>
    </citation>
    <scope>NUCLEOTIDE SEQUENCE [LARGE SCALE GENOMIC DNA]</scope>
    <source>
        <strain evidence="4 5">AL-21</strain>
    </source>
</reference>
<evidence type="ECO:0000256" key="2">
    <source>
        <dbReference type="PROSITE-ProRule" id="PRU00703"/>
    </source>
</evidence>
<dbReference type="EMBL" id="CP002551">
    <property type="protein sequence ID" value="ADZ08549.1"/>
    <property type="molecule type" value="Genomic_DNA"/>
</dbReference>
<protein>
    <submittedName>
        <fullName evidence="4">Putative signal transduction protein with CBS domains</fullName>
    </submittedName>
</protein>
<evidence type="ECO:0000313" key="5">
    <source>
        <dbReference type="Proteomes" id="UP000007490"/>
    </source>
</evidence>
<feature type="domain" description="CBS" evidence="3">
    <location>
        <begin position="230"/>
        <end position="280"/>
    </location>
</feature>
<dbReference type="SMART" id="SM00116">
    <property type="entry name" value="CBS"/>
    <property type="match status" value="4"/>
</dbReference>
<dbReference type="InterPro" id="IPR046342">
    <property type="entry name" value="CBS_dom_sf"/>
</dbReference>
<proteinExistence type="predicted"/>
<feature type="domain" description="CBS" evidence="3">
    <location>
        <begin position="7"/>
        <end position="66"/>
    </location>
</feature>
<accession>F0T8D7</accession>
<dbReference type="PANTHER" id="PTHR43080:SF29">
    <property type="entry name" value="OS02G0818000 PROTEIN"/>
    <property type="match status" value="1"/>
</dbReference>
<keyword evidence="5" id="KW-1185">Reference proteome</keyword>
<name>F0T8D7_METLA</name>
<dbReference type="KEGG" id="mel:Metbo_0297"/>
<reference evidence="5" key="1">
    <citation type="submission" date="2011-02" db="EMBL/GenBank/DDBJ databases">
        <title>Complete sequence of Methanobacterium sp. AL-21.</title>
        <authorList>
            <consortium name="US DOE Joint Genome Institute"/>
            <person name="Lucas S."/>
            <person name="Copeland A."/>
            <person name="Lapidus A."/>
            <person name="Cheng J.-F."/>
            <person name="Goodwin L."/>
            <person name="Pitluck S."/>
            <person name="Chertkov O."/>
            <person name="Detter J.C."/>
            <person name="Han C."/>
            <person name="Tapia R."/>
            <person name="Land M."/>
            <person name="Hauser L."/>
            <person name="Kyrpides N."/>
            <person name="Ivanova N."/>
            <person name="Mikhailova N."/>
            <person name="Pagani I."/>
            <person name="Cadillo-Quiroz H."/>
            <person name="Imachi H."/>
            <person name="Zinder S."/>
            <person name="Liu W."/>
            <person name="Woyke T."/>
        </authorList>
    </citation>
    <scope>NUCLEOTIDE SEQUENCE [LARGE SCALE GENOMIC DNA]</scope>
    <source>
        <strain evidence="5">AL-21</strain>
    </source>
</reference>
<dbReference type="InterPro" id="IPR000644">
    <property type="entry name" value="CBS_dom"/>
</dbReference>